<protein>
    <submittedName>
        <fullName evidence="1">Uncharacterized protein</fullName>
    </submittedName>
</protein>
<accession>A0A071MH15</accession>
<proteinExistence type="predicted"/>
<dbReference type="AlphaFoldDB" id="A0A071MH15"/>
<dbReference type="EMBL" id="JJOA01000006">
    <property type="protein sequence ID" value="KEA60194.1"/>
    <property type="molecule type" value="Genomic_DNA"/>
</dbReference>
<comment type="caution">
    <text evidence="1">The sequence shown here is derived from an EMBL/GenBank/DDBJ whole genome shotgun (WGS) entry which is preliminary data.</text>
</comment>
<gene>
    <name evidence="1" type="ORF">DT99_07090</name>
</gene>
<sequence length="114" mass="12679">MFFLVNDRTFVLRFLQIPLSADKTCHRRSGRPPIADALVDFQRTLGKDIERLDPVFTLQRPIAYQTCADGRQGFSAEFAPVAQLSLRFGRGGLVKAAATCCKYGDGVILRFGPK</sequence>
<evidence type="ECO:0000313" key="1">
    <source>
        <dbReference type="EMBL" id="KEA60194.1"/>
    </source>
</evidence>
<name>A0A071MH15_9BURK</name>
<reference evidence="1" key="1">
    <citation type="submission" date="2014-04" db="EMBL/GenBank/DDBJ databases">
        <title>In planta biocontrol of soil-borne Fusarium wilt of banana through a plant endophytic bacterium, Burkholderia cenocepacia 869T2.</title>
        <authorList>
            <person name="Ho Y.-N."/>
            <person name="Chiang H.-M."/>
            <person name="Chao C.-P."/>
            <person name="Su C.-C."/>
            <person name="Hsu H.-F."/>
            <person name="Guo C.-T."/>
            <person name="Hsieh J.-L."/>
            <person name="Huang C.-C."/>
        </authorList>
    </citation>
    <scope>NUCLEOTIDE SEQUENCE [LARGE SCALE GENOMIC DNA]</scope>
    <source>
        <strain evidence="1">869T2</strain>
    </source>
</reference>
<organism evidence="1">
    <name type="scientific">Burkholderia cenocepacia</name>
    <dbReference type="NCBI Taxonomy" id="95486"/>
    <lineage>
        <taxon>Bacteria</taxon>
        <taxon>Pseudomonadati</taxon>
        <taxon>Pseudomonadota</taxon>
        <taxon>Betaproteobacteria</taxon>
        <taxon>Burkholderiales</taxon>
        <taxon>Burkholderiaceae</taxon>
        <taxon>Burkholderia</taxon>
        <taxon>Burkholderia cepacia complex</taxon>
    </lineage>
</organism>